<dbReference type="Proteomes" id="UP000007431">
    <property type="component" value="Unassembled WGS sequence"/>
</dbReference>
<dbReference type="eggNOG" id="ENOG502SGHI">
    <property type="taxonomic scope" value="Eukaryota"/>
</dbReference>
<evidence type="ECO:0000313" key="4">
    <source>
        <dbReference type="Proteomes" id="UP000007431"/>
    </source>
</evidence>
<dbReference type="GeneID" id="9591463"/>
<proteinExistence type="predicted"/>
<keyword evidence="2" id="KW-0812">Transmembrane</keyword>
<accession>D8Q8X4</accession>
<organism evidence="4">
    <name type="scientific">Schizophyllum commune (strain H4-8 / FGSC 9210)</name>
    <name type="common">Split gill fungus</name>
    <dbReference type="NCBI Taxonomy" id="578458"/>
    <lineage>
        <taxon>Eukaryota</taxon>
        <taxon>Fungi</taxon>
        <taxon>Dikarya</taxon>
        <taxon>Basidiomycota</taxon>
        <taxon>Agaricomycotina</taxon>
        <taxon>Agaricomycetes</taxon>
        <taxon>Agaricomycetidae</taxon>
        <taxon>Agaricales</taxon>
        <taxon>Schizophyllaceae</taxon>
        <taxon>Schizophyllum</taxon>
    </lineage>
</organism>
<dbReference type="VEuPathDB" id="FungiDB:SCHCODRAFT_085505"/>
<evidence type="ECO:0000313" key="3">
    <source>
        <dbReference type="EMBL" id="EFI95550.1"/>
    </source>
</evidence>
<feature type="transmembrane region" description="Helical" evidence="2">
    <location>
        <begin position="52"/>
        <end position="71"/>
    </location>
</feature>
<dbReference type="KEGG" id="scm:SCHCO_085505"/>
<protein>
    <submittedName>
        <fullName evidence="3">Expressed protein</fullName>
    </submittedName>
</protein>
<dbReference type="RefSeq" id="XP_003030453.1">
    <property type="nucleotide sequence ID" value="XM_003030407.1"/>
</dbReference>
<dbReference type="InParanoid" id="D8Q8X4"/>
<dbReference type="OMA" id="CGLFWKA"/>
<evidence type="ECO:0000256" key="2">
    <source>
        <dbReference type="SAM" id="Phobius"/>
    </source>
</evidence>
<keyword evidence="2" id="KW-1133">Transmembrane helix</keyword>
<dbReference type="AlphaFoldDB" id="D8Q8X4"/>
<keyword evidence="2" id="KW-0472">Membrane</keyword>
<evidence type="ECO:0000256" key="1">
    <source>
        <dbReference type="SAM" id="MobiDB-lite"/>
    </source>
</evidence>
<dbReference type="HOGENOM" id="CLU_609826_0_0_1"/>
<reference evidence="3 4" key="1">
    <citation type="journal article" date="2010" name="Nat. Biotechnol.">
        <title>Genome sequence of the model mushroom Schizophyllum commune.</title>
        <authorList>
            <person name="Ohm R.A."/>
            <person name="de Jong J.F."/>
            <person name="Lugones L.G."/>
            <person name="Aerts A."/>
            <person name="Kothe E."/>
            <person name="Stajich J.E."/>
            <person name="de Vries R.P."/>
            <person name="Record E."/>
            <person name="Levasseur A."/>
            <person name="Baker S.E."/>
            <person name="Bartholomew K.A."/>
            <person name="Coutinho P.M."/>
            <person name="Erdmann S."/>
            <person name="Fowler T.J."/>
            <person name="Gathman A.C."/>
            <person name="Lombard V."/>
            <person name="Henrissat B."/>
            <person name="Knabe N."/>
            <person name="Kuees U."/>
            <person name="Lilly W.W."/>
            <person name="Lindquist E."/>
            <person name="Lucas S."/>
            <person name="Magnuson J.K."/>
            <person name="Piumi F."/>
            <person name="Raudaskoski M."/>
            <person name="Salamov A."/>
            <person name="Schmutz J."/>
            <person name="Schwarze F.W.M.R."/>
            <person name="vanKuyk P.A."/>
            <person name="Horton J.S."/>
            <person name="Grigoriev I.V."/>
            <person name="Woesten H.A.B."/>
        </authorList>
    </citation>
    <scope>NUCLEOTIDE SEQUENCE [LARGE SCALE GENOMIC DNA]</scope>
    <source>
        <strain evidence="4">H4-8 / FGSC 9210</strain>
    </source>
</reference>
<name>D8Q8X4_SCHCM</name>
<keyword evidence="4" id="KW-1185">Reference proteome</keyword>
<feature type="region of interest" description="Disordered" evidence="1">
    <location>
        <begin position="367"/>
        <end position="388"/>
    </location>
</feature>
<sequence length="409" mass="44821">MKRNPYSQLSSYDDEDCRRTSAYPYDLEDSPSAALLDDGLLRTKHQDRRGRLPYCKAVAFVMLACAAYILFRVMDWGFSPEENVLDDKTDFGTALGCFDVPSFYLSSEVVRYAVPLGEDAAHALDVHGDAAGSITLAVGDADATEVMYELSLRTNNTQLLDLVSVRRPQPELGDDRMLFTTVPLSKGDTSCARFDMVVRVPPNLKKLHVASHSTTHVRFAPGAEIRLETLFVTLFDMDSRNRILPDLALQADAISLEVYSGGILGAIAVVDKASLKTQRGDGHLHIDAHPVPRGGDPVSFSTLTGEGSTNITWIGDSAAEHRPIRGTHISSRGGDVRLDYRSADFEGLVQLDSKTYSASALQAIEQPRVEEGSGEGGMPSDPRWTHYAGDREGEDRLYIESSGWTGLYI</sequence>
<dbReference type="OrthoDB" id="2991206at2759"/>
<dbReference type="EMBL" id="GL377308">
    <property type="protein sequence ID" value="EFI95550.1"/>
    <property type="molecule type" value="Genomic_DNA"/>
</dbReference>
<gene>
    <name evidence="3" type="ORF">SCHCODRAFT_85505</name>
</gene>